<evidence type="ECO:0000256" key="1">
    <source>
        <dbReference type="SAM" id="MobiDB-lite"/>
    </source>
</evidence>
<reference evidence="3" key="1">
    <citation type="submission" date="2023-03" db="EMBL/GenBank/DDBJ databases">
        <title>Mating type loci evolution in Malassezia.</title>
        <authorList>
            <person name="Coelho M.A."/>
        </authorList>
    </citation>
    <scope>NUCLEOTIDE SEQUENCE</scope>
    <source>
        <strain evidence="3">CBS 12830</strain>
    </source>
</reference>
<name>A0AAF0EH75_9BASI</name>
<dbReference type="Gene3D" id="3.30.930.10">
    <property type="entry name" value="Bira Bifunctional Protein, Domain 2"/>
    <property type="match status" value="1"/>
</dbReference>
<proteinExistence type="predicted"/>
<feature type="domain" description="BPL/LPL catalytic" evidence="2">
    <location>
        <begin position="276"/>
        <end position="485"/>
    </location>
</feature>
<dbReference type="InterPro" id="IPR045864">
    <property type="entry name" value="aa-tRNA-synth_II/BPL/LPL"/>
</dbReference>
<organism evidence="3 4">
    <name type="scientific">Malassezia equina</name>
    <dbReference type="NCBI Taxonomy" id="1381935"/>
    <lineage>
        <taxon>Eukaryota</taxon>
        <taxon>Fungi</taxon>
        <taxon>Dikarya</taxon>
        <taxon>Basidiomycota</taxon>
        <taxon>Ustilaginomycotina</taxon>
        <taxon>Malasseziomycetes</taxon>
        <taxon>Malasseziales</taxon>
        <taxon>Malasseziaceae</taxon>
        <taxon>Malassezia</taxon>
    </lineage>
</organism>
<dbReference type="EMBL" id="CP119905">
    <property type="protein sequence ID" value="WFD24363.1"/>
    <property type="molecule type" value="Genomic_DNA"/>
</dbReference>
<dbReference type="InterPro" id="IPR019197">
    <property type="entry name" value="Biotin-prot_ligase_N"/>
</dbReference>
<accession>A0AAF0EH75</accession>
<evidence type="ECO:0000259" key="2">
    <source>
        <dbReference type="PROSITE" id="PS51733"/>
    </source>
</evidence>
<feature type="region of interest" description="Disordered" evidence="1">
    <location>
        <begin position="108"/>
        <end position="128"/>
    </location>
</feature>
<protein>
    <recommendedName>
        <fullName evidence="2">BPL/LPL catalytic domain-containing protein</fullName>
    </recommendedName>
</protein>
<dbReference type="Proteomes" id="UP001214415">
    <property type="component" value="Chromosome 6"/>
</dbReference>
<sequence length="576" mass="61842">MTKILVYEGVGPRVDTPTTLVDTFRKATGYQYDVQSVTLEALSLAPWEPSTRMLVLGPTDPTDALWQRTGAGRTVLARMHAWVQSRGVVVALGDDTIRATLPLLKAGGAWDDEPTSASSPHGGTNAAAGARSVRVGQGHVLWMPVPHPRPDELAPWLPSVQIRCAAPDAHTHRLSPLYATAITAPLLETWLQRFVAPASRTGASPVWLHEAPTAYAVWECVPPASVLAAWDSDKALALVAVPPTEWTAVAPRMPHFHYEAYYDALSMGRARSSALPWPSPQSFQVSVGNLVLYGDIVSSTQTVLESDRHLLRCAPPGTTVIATRQVRGRGRAHNAWLSPLGCLPFTTTVHLPLQIGNKAIFLQYLAALAIVFGLEAAYPAIQGRVRIKWPNDIYAQVPAAQHGSVCLSVDGQPRHFVKMGGILVTAVCEGDTFYAMVGCGVNCLNDEPTTSVQQLAADAGASGVTIETCAGAILATLECLLRVWADHAYSFAPFVSAYRRAWLHSDQMVTLAEAPGQLRRIVGITSEYGLLRTVPVDATVRAAEDQAWLAASMPGAVDVQPDGNSFDLLAGCVRPK</sequence>
<dbReference type="PROSITE" id="PS51733">
    <property type="entry name" value="BPL_LPL_CATALYTIC"/>
    <property type="match status" value="1"/>
</dbReference>
<dbReference type="GO" id="GO:0004077">
    <property type="term" value="F:biotin--[biotin carboxyl-carrier protein] ligase activity"/>
    <property type="evidence" value="ECO:0007669"/>
    <property type="project" value="TreeGrafter"/>
</dbReference>
<dbReference type="PANTHER" id="PTHR12835">
    <property type="entry name" value="BIOTIN PROTEIN LIGASE"/>
    <property type="match status" value="1"/>
</dbReference>
<dbReference type="AlphaFoldDB" id="A0AAF0EH75"/>
<dbReference type="SUPFAM" id="SSF55681">
    <property type="entry name" value="Class II aaRS and biotin synthetases"/>
    <property type="match status" value="1"/>
</dbReference>
<gene>
    <name evidence="3" type="ORF">MEQU1_003062</name>
</gene>
<evidence type="ECO:0000313" key="3">
    <source>
        <dbReference type="EMBL" id="WFD24363.1"/>
    </source>
</evidence>
<dbReference type="Pfam" id="PF09825">
    <property type="entry name" value="BPL_N"/>
    <property type="match status" value="1"/>
</dbReference>
<dbReference type="PANTHER" id="PTHR12835:SF5">
    <property type="entry name" value="BIOTIN--PROTEIN LIGASE"/>
    <property type="match status" value="1"/>
</dbReference>
<evidence type="ECO:0000313" key="4">
    <source>
        <dbReference type="Proteomes" id="UP001214415"/>
    </source>
</evidence>
<dbReference type="GO" id="GO:0005737">
    <property type="term" value="C:cytoplasm"/>
    <property type="evidence" value="ECO:0007669"/>
    <property type="project" value="TreeGrafter"/>
</dbReference>
<dbReference type="Pfam" id="PF03099">
    <property type="entry name" value="BPL_LplA_LipB"/>
    <property type="match status" value="1"/>
</dbReference>
<dbReference type="InterPro" id="IPR004143">
    <property type="entry name" value="BPL_LPL_catalytic"/>
</dbReference>
<keyword evidence="4" id="KW-1185">Reference proteome</keyword>